<dbReference type="InterPro" id="IPR032837">
    <property type="entry name" value="G1PDH"/>
</dbReference>
<dbReference type="RefSeq" id="WP_117775571.1">
    <property type="nucleotide sequence ID" value="NZ_CAUGOG010000019.1"/>
</dbReference>
<dbReference type="Gene3D" id="1.20.1090.10">
    <property type="entry name" value="Dehydroquinate synthase-like - alpha domain"/>
    <property type="match status" value="1"/>
</dbReference>
<dbReference type="Proteomes" id="UP000286063">
    <property type="component" value="Unassembled WGS sequence"/>
</dbReference>
<proteinExistence type="predicted"/>
<keyword evidence="3 10" id="KW-0479">Metal-binding</keyword>
<dbReference type="EMBL" id="QSCR01000039">
    <property type="protein sequence ID" value="RGY13004.1"/>
    <property type="molecule type" value="Genomic_DNA"/>
</dbReference>
<evidence type="ECO:0000256" key="11">
    <source>
        <dbReference type="PIRSR" id="PIRSR000112-2"/>
    </source>
</evidence>
<gene>
    <name evidence="13" type="ORF">DXA50_16860</name>
</gene>
<evidence type="ECO:0000256" key="1">
    <source>
        <dbReference type="ARBA" id="ARBA00022490"/>
    </source>
</evidence>
<evidence type="ECO:0000256" key="2">
    <source>
        <dbReference type="ARBA" id="ARBA00022516"/>
    </source>
</evidence>
<feature type="binding site" evidence="12">
    <location>
        <begin position="91"/>
        <end position="95"/>
    </location>
    <ligand>
        <name>NAD(+)</name>
        <dbReference type="ChEBI" id="CHEBI:57540"/>
    </ligand>
</feature>
<feature type="binding site" evidence="11">
    <location>
        <position position="118"/>
    </location>
    <ligand>
        <name>glycerol</name>
        <dbReference type="ChEBI" id="CHEBI:17754"/>
    </ligand>
</feature>
<keyword evidence="9" id="KW-1208">Phospholipid metabolism</keyword>
<sequence length="329" mass="36990">MFYRDLDIPAIIEIGSSISKDIDLILKKHHIYYKEKILFTQKILLDKYKDFIEISNYSKIILVEGGTVEELGRIELEKLSEDMLLVAFGGGSVIDLVKMYASKNNVAYITLPSTLSNDAIYSPIARLKEGEKKKSFGVHAPIGIIVDVDIIKQSPDILLLAGVGDLISNLSAVQDCKLAIKNNNERIDSFALTLAKISANGLFPYTYSDIRSVEFIEQLANGLIVSGLSMMMDKTSRPASGAEHLISHAIDEYFPEKSTYHGIQVAWAQLILEKVFRKNNNYGRLCEFYNNIGLNTVICQYIQFSEGDFINLIPKARAMRNRFTILNFI</sequence>
<feature type="binding site" evidence="10">
    <location>
        <position position="261"/>
    </location>
    <ligand>
        <name>glycerol</name>
        <dbReference type="ChEBI" id="CHEBI:17754"/>
    </ligand>
</feature>
<comment type="cofactor">
    <cofactor evidence="10">
        <name>Zn(2+)</name>
        <dbReference type="ChEBI" id="CHEBI:29105"/>
    </cofactor>
    <text evidence="10">Binds 1 zinc ion per subunit.</text>
</comment>
<dbReference type="GO" id="GO:0008654">
    <property type="term" value="P:phospholipid biosynthetic process"/>
    <property type="evidence" value="ECO:0007669"/>
    <property type="project" value="UniProtKB-KW"/>
</dbReference>
<dbReference type="InterPro" id="IPR016205">
    <property type="entry name" value="Glycerol_DH"/>
</dbReference>
<evidence type="ECO:0000256" key="9">
    <source>
        <dbReference type="ARBA" id="ARBA00023264"/>
    </source>
</evidence>
<dbReference type="PIRSF" id="PIRSF000112">
    <property type="entry name" value="Glycerol_dehydrogenase"/>
    <property type="match status" value="1"/>
</dbReference>
<name>A0A413IIY9_9BACT</name>
<keyword evidence="7" id="KW-0443">Lipid metabolism</keyword>
<evidence type="ECO:0000313" key="13">
    <source>
        <dbReference type="EMBL" id="RGY13004.1"/>
    </source>
</evidence>
<keyword evidence="10" id="KW-0862">Zinc</keyword>
<keyword evidence="1" id="KW-0963">Cytoplasm</keyword>
<evidence type="ECO:0000256" key="7">
    <source>
        <dbReference type="ARBA" id="ARBA00023098"/>
    </source>
</evidence>
<evidence type="ECO:0000313" key="14">
    <source>
        <dbReference type="Proteomes" id="UP000286063"/>
    </source>
</evidence>
<comment type="caution">
    <text evidence="13">The sequence shown here is derived from an EMBL/GenBank/DDBJ whole genome shotgun (WGS) entry which is preliminary data.</text>
</comment>
<evidence type="ECO:0000256" key="8">
    <source>
        <dbReference type="ARBA" id="ARBA00023209"/>
    </source>
</evidence>
<keyword evidence="6 12" id="KW-0520">NAD</keyword>
<dbReference type="Gene3D" id="3.40.50.1970">
    <property type="match status" value="1"/>
</dbReference>
<dbReference type="PANTHER" id="PTHR43616">
    <property type="entry name" value="GLYCEROL DEHYDROGENASE"/>
    <property type="match status" value="1"/>
</dbReference>
<protein>
    <submittedName>
        <fullName evidence="13">Iron-containing alcohol dehydrogenase</fullName>
    </submittedName>
</protein>
<reference evidence="13 14" key="1">
    <citation type="submission" date="2018-08" db="EMBL/GenBank/DDBJ databases">
        <title>A genome reference for cultivated species of the human gut microbiota.</title>
        <authorList>
            <person name="Zou Y."/>
            <person name="Xue W."/>
            <person name="Luo G."/>
        </authorList>
    </citation>
    <scope>NUCLEOTIDE SEQUENCE [LARGE SCALE GENOMIC DNA]</scope>
    <source>
        <strain evidence="13 14">OF02-7</strain>
    </source>
</reference>
<dbReference type="SUPFAM" id="SSF56796">
    <property type="entry name" value="Dehydroquinate synthase-like"/>
    <property type="match status" value="1"/>
</dbReference>
<dbReference type="AlphaFoldDB" id="A0A413IIY9"/>
<evidence type="ECO:0000256" key="10">
    <source>
        <dbReference type="PIRSR" id="PIRSR000112-1"/>
    </source>
</evidence>
<dbReference type="GO" id="GO:0046872">
    <property type="term" value="F:metal ion binding"/>
    <property type="evidence" value="ECO:0007669"/>
    <property type="project" value="UniProtKB-KW"/>
</dbReference>
<dbReference type="Pfam" id="PF13685">
    <property type="entry name" value="Fe-ADH_2"/>
    <property type="match status" value="1"/>
</dbReference>
<evidence type="ECO:0000256" key="6">
    <source>
        <dbReference type="ARBA" id="ARBA00023027"/>
    </source>
</evidence>
<keyword evidence="8" id="KW-0594">Phospholipid biosynthesis</keyword>
<keyword evidence="5" id="KW-0560">Oxidoreductase</keyword>
<dbReference type="PANTHER" id="PTHR43616:SF5">
    <property type="entry name" value="GLYCEROL DEHYDROGENASE 1"/>
    <property type="match status" value="1"/>
</dbReference>
<evidence type="ECO:0000256" key="12">
    <source>
        <dbReference type="PIRSR" id="PIRSR000112-3"/>
    </source>
</evidence>
<keyword evidence="4" id="KW-0521">NADP</keyword>
<keyword evidence="2" id="KW-0444">Lipid biosynthesis</keyword>
<dbReference type="OrthoDB" id="9763580at2"/>
<evidence type="ECO:0000256" key="3">
    <source>
        <dbReference type="ARBA" id="ARBA00022723"/>
    </source>
</evidence>
<feature type="binding site" evidence="12">
    <location>
        <position position="122"/>
    </location>
    <ligand>
        <name>NAD(+)</name>
        <dbReference type="ChEBI" id="CHEBI:57540"/>
    </ligand>
</feature>
<dbReference type="GO" id="GO:0016614">
    <property type="term" value="F:oxidoreductase activity, acting on CH-OH group of donors"/>
    <property type="evidence" value="ECO:0007669"/>
    <property type="project" value="InterPro"/>
</dbReference>
<feature type="binding site" evidence="10">
    <location>
        <position position="244"/>
    </location>
    <ligand>
        <name>glycerol</name>
        <dbReference type="ChEBI" id="CHEBI:17754"/>
    </ligand>
</feature>
<accession>A0A413IIY9</accession>
<organism evidence="13 14">
    <name type="scientific">Butyricimonas virosa</name>
    <dbReference type="NCBI Taxonomy" id="544645"/>
    <lineage>
        <taxon>Bacteria</taxon>
        <taxon>Pseudomonadati</taxon>
        <taxon>Bacteroidota</taxon>
        <taxon>Bacteroidia</taxon>
        <taxon>Bacteroidales</taxon>
        <taxon>Odoribacteraceae</taxon>
        <taxon>Butyricimonas</taxon>
    </lineage>
</organism>
<feature type="binding site" evidence="10">
    <location>
        <position position="165"/>
    </location>
    <ligand>
        <name>glycerol</name>
        <dbReference type="ChEBI" id="CHEBI:17754"/>
    </ligand>
</feature>
<evidence type="ECO:0000256" key="4">
    <source>
        <dbReference type="ARBA" id="ARBA00022857"/>
    </source>
</evidence>
<evidence type="ECO:0000256" key="5">
    <source>
        <dbReference type="ARBA" id="ARBA00023002"/>
    </source>
</evidence>